<accession>I2GMS2</accession>
<dbReference type="Gene3D" id="3.40.30.10">
    <property type="entry name" value="Glutaredoxin"/>
    <property type="match status" value="1"/>
</dbReference>
<dbReference type="AlphaFoldDB" id="I2GMS2"/>
<feature type="signal peptide" evidence="1">
    <location>
        <begin position="1"/>
        <end position="27"/>
    </location>
</feature>
<dbReference type="GO" id="GO:0016209">
    <property type="term" value="F:antioxidant activity"/>
    <property type="evidence" value="ECO:0007669"/>
    <property type="project" value="InterPro"/>
</dbReference>
<dbReference type="EMBL" id="CAIT01000009">
    <property type="protein sequence ID" value="CCH55200.1"/>
    <property type="molecule type" value="Genomic_DNA"/>
</dbReference>
<gene>
    <name evidence="3" type="ORF">BN8_04441</name>
</gene>
<comment type="caution">
    <text evidence="3">The sequence shown here is derived from an EMBL/GenBank/DDBJ whole genome shotgun (WGS) entry which is preliminary data.</text>
</comment>
<dbReference type="Proteomes" id="UP000009309">
    <property type="component" value="Unassembled WGS sequence"/>
</dbReference>
<dbReference type="Pfam" id="PF00578">
    <property type="entry name" value="AhpC-TSA"/>
    <property type="match status" value="1"/>
</dbReference>
<reference evidence="3 4" key="1">
    <citation type="journal article" date="2012" name="J. Bacteriol.">
        <title>Genome Sequence of the Filamentous Bacterium Fibrisoma limi BUZ 3T.</title>
        <authorList>
            <person name="Filippini M."/>
            <person name="Qi W."/>
            <person name="Jaenicke S."/>
            <person name="Goesmann A."/>
            <person name="Smits T.H."/>
            <person name="Bagheri H.C."/>
        </authorList>
    </citation>
    <scope>NUCLEOTIDE SEQUENCE [LARGE SCALE GENOMIC DNA]</scope>
    <source>
        <strain evidence="4">BUZ 3T</strain>
    </source>
</reference>
<dbReference type="eggNOG" id="COG1225">
    <property type="taxonomic scope" value="Bacteria"/>
</dbReference>
<dbReference type="STRING" id="1185876.BN8_04441"/>
<dbReference type="PANTHER" id="PTHR42852">
    <property type="entry name" value="THIOL:DISULFIDE INTERCHANGE PROTEIN DSBE"/>
    <property type="match status" value="1"/>
</dbReference>
<protein>
    <recommendedName>
        <fullName evidence="2">Thioredoxin domain-containing protein</fullName>
    </recommendedName>
</protein>
<evidence type="ECO:0000256" key="1">
    <source>
        <dbReference type="SAM" id="SignalP"/>
    </source>
</evidence>
<keyword evidence="1" id="KW-0732">Signal</keyword>
<feature type="domain" description="Thioredoxin" evidence="2">
    <location>
        <begin position="112"/>
        <end position="250"/>
    </location>
</feature>
<proteinExistence type="predicted"/>
<sequence length="251" mass="28291">MFFLQRKLVPIAATTLFTALSGLTATAQVVVQRSGIQTTRRIDDNTVIIDKATQKRVSFNDYQRRVQADPDGQHLEPVFDEYGKASAYLIRPTTAEERATHQFRDVDTTQRPRPGDDMPLFIMKDVNGKTYRSTELKGNVVVLSFWVSLKRPFFGEKQIQQLNDVLKLYQNSVPLLSLGVLSDSPDEVRDFSTTRTFPFMPIPDAYGFNRKFQVLSSPSFIVIDKAGKVAAYVDGADYEQLKAVLATVNMP</sequence>
<name>I2GMS2_9BACT</name>
<dbReference type="GO" id="GO:0016491">
    <property type="term" value="F:oxidoreductase activity"/>
    <property type="evidence" value="ECO:0007669"/>
    <property type="project" value="InterPro"/>
</dbReference>
<dbReference type="SUPFAM" id="SSF52833">
    <property type="entry name" value="Thioredoxin-like"/>
    <property type="match status" value="1"/>
</dbReference>
<dbReference type="PANTHER" id="PTHR42852:SF17">
    <property type="entry name" value="THIOREDOXIN-LIKE PROTEIN HI_1115"/>
    <property type="match status" value="1"/>
</dbReference>
<feature type="chain" id="PRO_5003660024" description="Thioredoxin domain-containing protein" evidence="1">
    <location>
        <begin position="28"/>
        <end position="251"/>
    </location>
</feature>
<dbReference type="OrthoDB" id="944558at2"/>
<evidence type="ECO:0000259" key="2">
    <source>
        <dbReference type="PROSITE" id="PS51352"/>
    </source>
</evidence>
<evidence type="ECO:0000313" key="3">
    <source>
        <dbReference type="EMBL" id="CCH55200.1"/>
    </source>
</evidence>
<evidence type="ECO:0000313" key="4">
    <source>
        <dbReference type="Proteomes" id="UP000009309"/>
    </source>
</evidence>
<dbReference type="InterPro" id="IPR000866">
    <property type="entry name" value="AhpC/TSA"/>
</dbReference>
<dbReference type="InterPro" id="IPR036249">
    <property type="entry name" value="Thioredoxin-like_sf"/>
</dbReference>
<dbReference type="InterPro" id="IPR050553">
    <property type="entry name" value="Thioredoxin_ResA/DsbE_sf"/>
</dbReference>
<keyword evidence="4" id="KW-1185">Reference proteome</keyword>
<dbReference type="PROSITE" id="PS51352">
    <property type="entry name" value="THIOREDOXIN_2"/>
    <property type="match status" value="1"/>
</dbReference>
<dbReference type="InterPro" id="IPR013766">
    <property type="entry name" value="Thioredoxin_domain"/>
</dbReference>
<organism evidence="3 4">
    <name type="scientific">Fibrisoma limi BUZ 3</name>
    <dbReference type="NCBI Taxonomy" id="1185876"/>
    <lineage>
        <taxon>Bacteria</taxon>
        <taxon>Pseudomonadati</taxon>
        <taxon>Bacteroidota</taxon>
        <taxon>Cytophagia</taxon>
        <taxon>Cytophagales</taxon>
        <taxon>Spirosomataceae</taxon>
        <taxon>Fibrisoma</taxon>
    </lineage>
</organism>
<dbReference type="RefSeq" id="WP_009283770.1">
    <property type="nucleotide sequence ID" value="NZ_CAIT01000009.1"/>
</dbReference>